<evidence type="ECO:0000313" key="3">
    <source>
        <dbReference type="Proteomes" id="UP001521785"/>
    </source>
</evidence>
<gene>
    <name evidence="2" type="ORF">SLS60_005876</name>
</gene>
<accession>A0ABR3RDE4</accession>
<comment type="caution">
    <text evidence="2">The sequence shown here is derived from an EMBL/GenBank/DDBJ whole genome shotgun (WGS) entry which is preliminary data.</text>
</comment>
<evidence type="ECO:0000256" key="1">
    <source>
        <dbReference type="SAM" id="Phobius"/>
    </source>
</evidence>
<reference evidence="2 3" key="1">
    <citation type="submission" date="2024-02" db="EMBL/GenBank/DDBJ databases">
        <title>De novo assembly and annotation of 12 fungi associated with fruit tree decline syndrome in Ontario, Canada.</title>
        <authorList>
            <person name="Sulman M."/>
            <person name="Ellouze W."/>
            <person name="Ilyukhin E."/>
        </authorList>
    </citation>
    <scope>NUCLEOTIDE SEQUENCE [LARGE SCALE GENOMIC DNA]</scope>
    <source>
        <strain evidence="2 3">M42-189</strain>
    </source>
</reference>
<keyword evidence="1" id="KW-0472">Membrane</keyword>
<protein>
    <recommendedName>
        <fullName evidence="4">Heterokaryon incompatibility domain-containing protein</fullName>
    </recommendedName>
</protein>
<keyword evidence="3" id="KW-1185">Reference proteome</keyword>
<keyword evidence="1" id="KW-1133">Transmembrane helix</keyword>
<name>A0ABR3RDE4_9PLEO</name>
<evidence type="ECO:0008006" key="4">
    <source>
        <dbReference type="Google" id="ProtNLM"/>
    </source>
</evidence>
<organism evidence="2 3">
    <name type="scientific">Paraconiothyrium brasiliense</name>
    <dbReference type="NCBI Taxonomy" id="300254"/>
    <lineage>
        <taxon>Eukaryota</taxon>
        <taxon>Fungi</taxon>
        <taxon>Dikarya</taxon>
        <taxon>Ascomycota</taxon>
        <taxon>Pezizomycotina</taxon>
        <taxon>Dothideomycetes</taxon>
        <taxon>Pleosporomycetidae</taxon>
        <taxon>Pleosporales</taxon>
        <taxon>Massarineae</taxon>
        <taxon>Didymosphaeriaceae</taxon>
        <taxon>Paraconiothyrium</taxon>
    </lineage>
</organism>
<keyword evidence="1" id="KW-0812">Transmembrane</keyword>
<evidence type="ECO:0000313" key="2">
    <source>
        <dbReference type="EMBL" id="KAL1602460.1"/>
    </source>
</evidence>
<dbReference type="EMBL" id="JAKJXO020000007">
    <property type="protein sequence ID" value="KAL1602460.1"/>
    <property type="molecule type" value="Genomic_DNA"/>
</dbReference>
<sequence length="477" mass="54616">MPSVRDILLPAELTDFFFSDSDELAEHIPAIFLYTIWPILLVLIYPTLCVVFLIEGIVEVVFVCWLKTRRLLRHQHLSAEREPLIAQLDRIEHATRPRSLDTGGYLAIDIAAVDVSTLKEGALIPSLPRRFVQFPVEEPSQVAVLSWRWDFSQSDASSSDRSLNVSHAIKYAKAHNILFLFIDIISLDQTLPTGELIKNVARFGDLYTAIPVIAAYDDMRLNFDYTMLRPWIFSEIKKMLYNPYKIVYVGHLRQGTYVHKSVLHWWLGRVPRSRMTETSFAEQLRKAWVADFVTPVLELLNGHISMADIHDFKFIIPPLWGIFTAAESLPASDYLLTIALLLSASSHGRAREYVVEGSFLALPYTKFQIKSSVTNKERSITDIDEFAVKRIEHTEVHEICAGSLKLATFEYRHERWRKALVPRYTVTLVPDMEQVIFAMLDLGPEAHSLYLVFGNEGIESFENHDLIRNLNVAVVEQ</sequence>
<dbReference type="Proteomes" id="UP001521785">
    <property type="component" value="Unassembled WGS sequence"/>
</dbReference>
<proteinExistence type="predicted"/>
<feature type="transmembrane region" description="Helical" evidence="1">
    <location>
        <begin position="36"/>
        <end position="66"/>
    </location>
</feature>